<dbReference type="InterPro" id="IPR050179">
    <property type="entry name" value="Trans_hexapeptide_repeat"/>
</dbReference>
<sequence>MNHRDELPLVLIGGGGHASVLADILLRQKRQILAVISPDEVIERSVFDGIQHAQQDDDILQFQPEQVLLVNGIGVLPGSDLKKRLNQYYLSLGYRFETVIASEAVVSPYASVSEGAQVFPGAIIQAGAVIGQHTVINTGAIVEHDCSIGDYNHIAPGAVICGQVETEDDVFVGAGARVIQNLHLKQKAVVGAGAILTESLSEEEIVYPARSIIKHIQ</sequence>
<dbReference type="InterPro" id="IPR041561">
    <property type="entry name" value="PglD_N"/>
</dbReference>
<dbReference type="Proteomes" id="UP000184608">
    <property type="component" value="Unassembled WGS sequence"/>
</dbReference>
<dbReference type="PANTHER" id="PTHR43300:SF7">
    <property type="entry name" value="UDP-N-ACETYLBACILLOSAMINE N-ACETYLTRANSFERASE"/>
    <property type="match status" value="1"/>
</dbReference>
<feature type="binding site" evidence="3">
    <location>
        <position position="153"/>
    </location>
    <ligand>
        <name>acetyl-CoA</name>
        <dbReference type="ChEBI" id="CHEBI:57288"/>
    </ligand>
</feature>
<accession>A0A1M5ZDW0</accession>
<dbReference type="NCBIfam" id="TIGR03570">
    <property type="entry name" value="NeuD_NnaD"/>
    <property type="match status" value="1"/>
</dbReference>
<feature type="active site" description="Proton acceptor" evidence="2">
    <location>
        <position position="144"/>
    </location>
</feature>
<keyword evidence="6" id="KW-1185">Reference proteome</keyword>
<dbReference type="RefSeq" id="WP_370737204.1">
    <property type="nucleotide sequence ID" value="NZ_FQXZ01000027.1"/>
</dbReference>
<dbReference type="Gene3D" id="3.40.50.20">
    <property type="match status" value="1"/>
</dbReference>
<dbReference type="SUPFAM" id="SSF51161">
    <property type="entry name" value="Trimeric LpxA-like enzymes"/>
    <property type="match status" value="1"/>
</dbReference>
<dbReference type="AlphaFoldDB" id="A0A1M5ZDW0"/>
<reference evidence="5 6" key="1">
    <citation type="submission" date="2016-11" db="EMBL/GenBank/DDBJ databases">
        <authorList>
            <person name="Jaros S."/>
            <person name="Januszkiewicz K."/>
            <person name="Wedrychowicz H."/>
        </authorList>
    </citation>
    <scope>NUCLEOTIDE SEQUENCE [LARGE SCALE GENOMIC DNA]</scope>
    <source>
        <strain evidence="5 6">CECT 7868</strain>
    </source>
</reference>
<dbReference type="PANTHER" id="PTHR43300">
    <property type="entry name" value="ACETYLTRANSFERASE"/>
    <property type="match status" value="1"/>
</dbReference>
<dbReference type="Gene3D" id="2.160.10.10">
    <property type="entry name" value="Hexapeptide repeat proteins"/>
    <property type="match status" value="1"/>
</dbReference>
<evidence type="ECO:0000259" key="4">
    <source>
        <dbReference type="Pfam" id="PF17836"/>
    </source>
</evidence>
<evidence type="ECO:0000313" key="6">
    <source>
        <dbReference type="Proteomes" id="UP000184608"/>
    </source>
</evidence>
<feature type="domain" description="PglD N-terminal" evidence="4">
    <location>
        <begin position="9"/>
        <end position="74"/>
    </location>
</feature>
<evidence type="ECO:0000313" key="5">
    <source>
        <dbReference type="EMBL" id="SHI22193.1"/>
    </source>
</evidence>
<name>A0A1M5ZDW0_9VIBR</name>
<keyword evidence="5" id="KW-0808">Transferase</keyword>
<organism evidence="5 6">
    <name type="scientific">Vibrio aerogenes CECT 7868</name>
    <dbReference type="NCBI Taxonomy" id="1216006"/>
    <lineage>
        <taxon>Bacteria</taxon>
        <taxon>Pseudomonadati</taxon>
        <taxon>Pseudomonadota</taxon>
        <taxon>Gammaproteobacteria</taxon>
        <taxon>Vibrionales</taxon>
        <taxon>Vibrionaceae</taxon>
        <taxon>Vibrio</taxon>
    </lineage>
</organism>
<dbReference type="InterPro" id="IPR001451">
    <property type="entry name" value="Hexapep"/>
</dbReference>
<dbReference type="GO" id="GO:0016746">
    <property type="term" value="F:acyltransferase activity"/>
    <property type="evidence" value="ECO:0007669"/>
    <property type="project" value="UniProtKB-KW"/>
</dbReference>
<dbReference type="CDD" id="cd03360">
    <property type="entry name" value="LbH_AT_putative"/>
    <property type="match status" value="1"/>
</dbReference>
<evidence type="ECO:0000256" key="2">
    <source>
        <dbReference type="PIRSR" id="PIRSR620019-1"/>
    </source>
</evidence>
<evidence type="ECO:0000256" key="1">
    <source>
        <dbReference type="ARBA" id="ARBA00007274"/>
    </source>
</evidence>
<feature type="site" description="Increases basicity of active site His" evidence="2">
    <location>
        <position position="145"/>
    </location>
</feature>
<dbReference type="InterPro" id="IPR020019">
    <property type="entry name" value="AcTrfase_PglD-like"/>
</dbReference>
<proteinExistence type="inferred from homology"/>
<feature type="binding site" evidence="3">
    <location>
        <position position="74"/>
    </location>
    <ligand>
        <name>substrate</name>
    </ligand>
</feature>
<keyword evidence="5" id="KW-0012">Acyltransferase</keyword>
<dbReference type="EC" id="2.3.1.-" evidence="5"/>
<dbReference type="Pfam" id="PF17836">
    <property type="entry name" value="PglD_N"/>
    <property type="match status" value="1"/>
</dbReference>
<comment type="similarity">
    <text evidence="1">Belongs to the transferase hexapeptide repeat family.</text>
</comment>
<dbReference type="InterPro" id="IPR011004">
    <property type="entry name" value="Trimer_LpxA-like_sf"/>
</dbReference>
<dbReference type="STRING" id="1216006.VA7868_02588"/>
<protein>
    <submittedName>
        <fullName evidence="5">Putative acetyltransferase EpsM</fullName>
        <ecNumber evidence="5">2.3.1.-</ecNumber>
    </submittedName>
</protein>
<evidence type="ECO:0000256" key="3">
    <source>
        <dbReference type="PIRSR" id="PIRSR620019-2"/>
    </source>
</evidence>
<dbReference type="EMBL" id="FQXZ01000027">
    <property type="protein sequence ID" value="SHI22193.1"/>
    <property type="molecule type" value="Genomic_DNA"/>
</dbReference>
<dbReference type="Pfam" id="PF00132">
    <property type="entry name" value="Hexapep"/>
    <property type="match status" value="1"/>
</dbReference>
<gene>
    <name evidence="5" type="primary">epsM_2</name>
    <name evidence="5" type="ORF">VA7868_02588</name>
</gene>